<evidence type="ECO:0000313" key="3">
    <source>
        <dbReference type="Proteomes" id="UP000663838"/>
    </source>
</evidence>
<gene>
    <name evidence="2" type="ORF">TOA249_LOCUS32617</name>
</gene>
<proteinExistence type="predicted"/>
<reference evidence="2" key="1">
    <citation type="submission" date="2021-02" db="EMBL/GenBank/DDBJ databases">
        <authorList>
            <person name="Nowell W R."/>
        </authorList>
    </citation>
    <scope>NUCLEOTIDE SEQUENCE</scope>
</reference>
<dbReference type="Proteomes" id="UP000663838">
    <property type="component" value="Unassembled WGS sequence"/>
</dbReference>
<dbReference type="AlphaFoldDB" id="A0A821WQ04"/>
<protein>
    <submittedName>
        <fullName evidence="2">Uncharacterized protein</fullName>
    </submittedName>
</protein>
<feature type="region of interest" description="Disordered" evidence="1">
    <location>
        <begin position="53"/>
        <end position="86"/>
    </location>
</feature>
<feature type="non-terminal residue" evidence="2">
    <location>
        <position position="1"/>
    </location>
</feature>
<organism evidence="2 3">
    <name type="scientific">Rotaria socialis</name>
    <dbReference type="NCBI Taxonomy" id="392032"/>
    <lineage>
        <taxon>Eukaryota</taxon>
        <taxon>Metazoa</taxon>
        <taxon>Spiralia</taxon>
        <taxon>Gnathifera</taxon>
        <taxon>Rotifera</taxon>
        <taxon>Eurotatoria</taxon>
        <taxon>Bdelloidea</taxon>
        <taxon>Philodinida</taxon>
        <taxon>Philodinidae</taxon>
        <taxon>Rotaria</taxon>
    </lineage>
</organism>
<evidence type="ECO:0000256" key="1">
    <source>
        <dbReference type="SAM" id="MobiDB-lite"/>
    </source>
</evidence>
<dbReference type="EMBL" id="CAJOBS010008355">
    <property type="protein sequence ID" value="CAF4928834.1"/>
    <property type="molecule type" value="Genomic_DNA"/>
</dbReference>
<comment type="caution">
    <text evidence="2">The sequence shown here is derived from an EMBL/GenBank/DDBJ whole genome shotgun (WGS) entry which is preliminary data.</text>
</comment>
<evidence type="ECO:0000313" key="2">
    <source>
        <dbReference type="EMBL" id="CAF4928834.1"/>
    </source>
</evidence>
<accession>A0A821WQ04</accession>
<name>A0A821WQ04_9BILA</name>
<sequence>MYVAGLTKTLVEQQNTYHDEVDQIEFVQRLIDRHQENFDEIWSIMEKRKPLALARRAQQQQQQQSNNAEQSMITHPHTENPPQDQNKEKVLIVKLKSAIQFKRSYEQRSNEIVAGENVVNITNENKKIKRKASNKQKCLNTNVYMKEAESERPFDSESKINNNINDVGLKQLDQLQNFQTEPRLNQILVTAEIHNNPDHESILNTSNEIHNENTSNTGTDISVTLNDLNTVNTAESLESINLTNNAIDGSIPSIQAPAPDCFNADLDLNDFIIGSREIACRTGFVQVKIGNHECTFDASSPYVRFSEDIVFSLIDQFSDQIQSGSY</sequence>